<organism evidence="2 3">
    <name type="scientific">Prorocentrum cordatum</name>
    <dbReference type="NCBI Taxonomy" id="2364126"/>
    <lineage>
        <taxon>Eukaryota</taxon>
        <taxon>Sar</taxon>
        <taxon>Alveolata</taxon>
        <taxon>Dinophyceae</taxon>
        <taxon>Prorocentrales</taxon>
        <taxon>Prorocentraceae</taxon>
        <taxon>Prorocentrum</taxon>
    </lineage>
</organism>
<comment type="caution">
    <text evidence="2">The sequence shown here is derived from an EMBL/GenBank/DDBJ whole genome shotgun (WGS) entry which is preliminary data.</text>
</comment>
<dbReference type="EMBL" id="CAUYUJ010019985">
    <property type="protein sequence ID" value="CAK0895068.1"/>
    <property type="molecule type" value="Genomic_DNA"/>
</dbReference>
<feature type="compositionally biased region" description="Low complexity" evidence="1">
    <location>
        <begin position="133"/>
        <end position="148"/>
    </location>
</feature>
<feature type="compositionally biased region" description="Basic residues" evidence="1">
    <location>
        <begin position="162"/>
        <end position="177"/>
    </location>
</feature>
<feature type="region of interest" description="Disordered" evidence="1">
    <location>
        <begin position="91"/>
        <end position="177"/>
    </location>
</feature>
<evidence type="ECO:0000313" key="3">
    <source>
        <dbReference type="Proteomes" id="UP001189429"/>
    </source>
</evidence>
<proteinExistence type="predicted"/>
<feature type="non-terminal residue" evidence="2">
    <location>
        <position position="177"/>
    </location>
</feature>
<accession>A0ABN9X6Z2</accession>
<dbReference type="Proteomes" id="UP001189429">
    <property type="component" value="Unassembled WGS sequence"/>
</dbReference>
<gene>
    <name evidence="2" type="ORF">PCOR1329_LOCUS73931</name>
</gene>
<feature type="compositionally biased region" description="Low complexity" evidence="1">
    <location>
        <begin position="108"/>
        <end position="123"/>
    </location>
</feature>
<feature type="non-terminal residue" evidence="2">
    <location>
        <position position="1"/>
    </location>
</feature>
<feature type="region of interest" description="Disordered" evidence="1">
    <location>
        <begin position="36"/>
        <end position="59"/>
    </location>
</feature>
<reference evidence="2" key="1">
    <citation type="submission" date="2023-10" db="EMBL/GenBank/DDBJ databases">
        <authorList>
            <person name="Chen Y."/>
            <person name="Shah S."/>
            <person name="Dougan E. K."/>
            <person name="Thang M."/>
            <person name="Chan C."/>
        </authorList>
    </citation>
    <scope>NUCLEOTIDE SEQUENCE [LARGE SCALE GENOMIC DNA]</scope>
</reference>
<name>A0ABN9X6Z2_9DINO</name>
<evidence type="ECO:0000313" key="2">
    <source>
        <dbReference type="EMBL" id="CAK0895068.1"/>
    </source>
</evidence>
<sequence length="177" mass="19082">GTRAVSIKFRGADPHPEEVGWWQWATLAYWEWGRESDDAGQGQRTGDTRGPRGGCQVHHGRGGVLLVVLPRSLAPGPGGLAELARRLRRRQAAAGLPVQDPRRRPPLRGRGAAGPAPEGLRPPGGRRGRPQRRAAAAAAGGHPAPAAQRRQRGRQPADPGPRRARRLQRRLGLRGRG</sequence>
<protein>
    <submittedName>
        <fullName evidence="2">Uncharacterized protein</fullName>
    </submittedName>
</protein>
<keyword evidence="3" id="KW-1185">Reference proteome</keyword>
<evidence type="ECO:0000256" key="1">
    <source>
        <dbReference type="SAM" id="MobiDB-lite"/>
    </source>
</evidence>